<proteinExistence type="predicted"/>
<keyword evidence="2" id="KW-1185">Reference proteome</keyword>
<evidence type="ECO:0000313" key="2">
    <source>
        <dbReference type="Proteomes" id="UP000836387"/>
    </source>
</evidence>
<name>A0ACA9ULY5_BIOOC</name>
<sequence length="363" mass="40331">MPADDPGSSALSSSNFKNTVVVVSFVSVAFYNILELTFIVFATFKKRSGLYFWSFCVAIWGILPYSIAFLLKALGTNPGATHVYITLIVIGWCCTVTGQSVVLYSRLHLVDWNKRHPRFVLAMIITNGVVLHSVTTVMVFGANSSTYSGLFVKPYSIVEKIKVTIFSVQELTISSLYILATLKLFRHSVIHARSNRTHILRHLIFVNIIVIFLDITILSLEYANLYQFQTAYKGMAYSIKLKLEFNILNELVNLTTSRSGFGVSDPNDYIFDGTQRSNTRRKFSRQSTVLPTALSCAHTGDLSVTARDTRTGEGSAIEVKTASAAYVSDEWGNRYPRNDGIIVTRTVEVDVDCEPELGSPGAK</sequence>
<dbReference type="Proteomes" id="UP000836387">
    <property type="component" value="Unassembled WGS sequence"/>
</dbReference>
<comment type="caution">
    <text evidence="1">The sequence shown here is derived from an EMBL/GenBank/DDBJ whole genome shotgun (WGS) entry which is preliminary data.</text>
</comment>
<accession>A0ACA9ULY5</accession>
<organism evidence="1 2">
    <name type="scientific">Clonostachys rosea f. rosea IK726</name>
    <dbReference type="NCBI Taxonomy" id="1349383"/>
    <lineage>
        <taxon>Eukaryota</taxon>
        <taxon>Fungi</taxon>
        <taxon>Dikarya</taxon>
        <taxon>Ascomycota</taxon>
        <taxon>Pezizomycotina</taxon>
        <taxon>Sordariomycetes</taxon>
        <taxon>Hypocreomycetidae</taxon>
        <taxon>Hypocreales</taxon>
        <taxon>Bionectriaceae</taxon>
        <taxon>Clonostachys</taxon>
    </lineage>
</organism>
<evidence type="ECO:0000313" key="1">
    <source>
        <dbReference type="EMBL" id="CAG9953392.1"/>
    </source>
</evidence>
<protein>
    <submittedName>
        <fullName evidence="1">Uncharacterized protein</fullName>
    </submittedName>
</protein>
<reference evidence="1" key="1">
    <citation type="submission" date="2020-04" db="EMBL/GenBank/DDBJ databases">
        <authorList>
            <person name="Broberg M."/>
        </authorList>
    </citation>
    <scope>NUCLEOTIDE SEQUENCE</scope>
</reference>
<reference evidence="1" key="2">
    <citation type="submission" date="2021-10" db="EMBL/GenBank/DDBJ databases">
        <authorList>
            <person name="Piombo E."/>
        </authorList>
    </citation>
    <scope>NUCLEOTIDE SEQUENCE</scope>
</reference>
<dbReference type="EMBL" id="CADEHS020000524">
    <property type="protein sequence ID" value="CAG9953392.1"/>
    <property type="molecule type" value="Genomic_DNA"/>
</dbReference>
<gene>
    <name evidence="1" type="ORF">CRV2_00019593</name>
</gene>